<dbReference type="HOGENOM" id="CLU_2780782_0_0_1"/>
<evidence type="ECO:0000313" key="1">
    <source>
        <dbReference type="EnsemblPlants" id="PGSC0003DMT400001055"/>
    </source>
</evidence>
<evidence type="ECO:0008006" key="3">
    <source>
        <dbReference type="Google" id="ProtNLM"/>
    </source>
</evidence>
<proteinExistence type="predicted"/>
<dbReference type="Gene3D" id="3.90.79.10">
    <property type="entry name" value="Nucleoside Triphosphate Pyrophosphohydrolase"/>
    <property type="match status" value="1"/>
</dbReference>
<dbReference type="Proteomes" id="UP000011115">
    <property type="component" value="Unassembled WGS sequence"/>
</dbReference>
<organism evidence="1 2">
    <name type="scientific">Solanum tuberosum</name>
    <name type="common">Potato</name>
    <dbReference type="NCBI Taxonomy" id="4113"/>
    <lineage>
        <taxon>Eukaryota</taxon>
        <taxon>Viridiplantae</taxon>
        <taxon>Streptophyta</taxon>
        <taxon>Embryophyta</taxon>
        <taxon>Tracheophyta</taxon>
        <taxon>Spermatophyta</taxon>
        <taxon>Magnoliopsida</taxon>
        <taxon>eudicotyledons</taxon>
        <taxon>Gunneridae</taxon>
        <taxon>Pentapetalae</taxon>
        <taxon>asterids</taxon>
        <taxon>lamiids</taxon>
        <taxon>Solanales</taxon>
        <taxon>Solanaceae</taxon>
        <taxon>Solanoideae</taxon>
        <taxon>Solaneae</taxon>
        <taxon>Solanum</taxon>
    </lineage>
</organism>
<dbReference type="ExpressionAtlas" id="M0ZHT7">
    <property type="expression patterns" value="baseline and differential"/>
</dbReference>
<keyword evidence="2" id="KW-1185">Reference proteome</keyword>
<reference evidence="2" key="1">
    <citation type="journal article" date="2011" name="Nature">
        <title>Genome sequence and analysis of the tuber crop potato.</title>
        <authorList>
            <consortium name="The Potato Genome Sequencing Consortium"/>
        </authorList>
    </citation>
    <scope>NUCLEOTIDE SEQUENCE [LARGE SCALE GENOMIC DNA]</scope>
    <source>
        <strain evidence="2">cv. DM1-3 516 R44</strain>
    </source>
</reference>
<accession>M0ZHT7</accession>
<dbReference type="AlphaFoldDB" id="M0ZHT7"/>
<evidence type="ECO:0000313" key="2">
    <source>
        <dbReference type="Proteomes" id="UP000011115"/>
    </source>
</evidence>
<reference evidence="1" key="2">
    <citation type="submission" date="2015-06" db="UniProtKB">
        <authorList>
            <consortium name="EnsemblPlants"/>
        </authorList>
    </citation>
    <scope>IDENTIFICATION</scope>
    <source>
        <strain evidence="1">DM1-3 516 R44</strain>
    </source>
</reference>
<dbReference type="SUPFAM" id="SSF55811">
    <property type="entry name" value="Nudix"/>
    <property type="match status" value="1"/>
</dbReference>
<protein>
    <recommendedName>
        <fullName evidence="3">Nudix hydrolase domain-containing protein</fullName>
    </recommendedName>
</protein>
<dbReference type="Gramene" id="PGSC0003DMT400001055">
    <property type="protein sequence ID" value="PGSC0003DMT400001055"/>
    <property type="gene ID" value="PGSC0003DMG400000397"/>
</dbReference>
<name>M0ZHT7_SOLTU</name>
<sequence>MEVLRVLHFKVCQNQSGEILQGVVREVKEETGIHTEFEEVRTFRLVKKLFSKHSATWMCEGYQPFSCSK</sequence>
<dbReference type="InterPro" id="IPR015797">
    <property type="entry name" value="NUDIX_hydrolase-like_dom_sf"/>
</dbReference>
<dbReference type="EnsemblPlants" id="PGSC0003DMT400001055">
    <property type="protein sequence ID" value="PGSC0003DMT400001055"/>
    <property type="gene ID" value="PGSC0003DMG400000397"/>
</dbReference>
<gene>
    <name evidence="1" type="primary">LOC102592232</name>
</gene>